<evidence type="ECO:0000256" key="2">
    <source>
        <dbReference type="ARBA" id="ARBA00022801"/>
    </source>
</evidence>
<accession>A0AAV1SAL8</accession>
<organism evidence="8 9">
    <name type="scientific">Dovyalis caffra</name>
    <dbReference type="NCBI Taxonomy" id="77055"/>
    <lineage>
        <taxon>Eukaryota</taxon>
        <taxon>Viridiplantae</taxon>
        <taxon>Streptophyta</taxon>
        <taxon>Embryophyta</taxon>
        <taxon>Tracheophyta</taxon>
        <taxon>Spermatophyta</taxon>
        <taxon>Magnoliopsida</taxon>
        <taxon>eudicotyledons</taxon>
        <taxon>Gunneridae</taxon>
        <taxon>Pentapetalae</taxon>
        <taxon>rosids</taxon>
        <taxon>fabids</taxon>
        <taxon>Malpighiales</taxon>
        <taxon>Salicaceae</taxon>
        <taxon>Flacourtieae</taxon>
        <taxon>Dovyalis</taxon>
    </lineage>
</organism>
<dbReference type="InterPro" id="IPR030386">
    <property type="entry name" value="G_GB1_RHD3_dom"/>
</dbReference>
<proteinExistence type="inferred from homology"/>
<keyword evidence="5" id="KW-0472">Membrane</keyword>
<keyword evidence="2" id="KW-0378">Hydrolase</keyword>
<feature type="domain" description="GB1/RHD3-type G" evidence="7">
    <location>
        <begin position="1"/>
        <end position="97"/>
    </location>
</feature>
<gene>
    <name evidence="8" type="ORF">DCAF_LOCUS21194</name>
</gene>
<evidence type="ECO:0000256" key="3">
    <source>
        <dbReference type="ARBA" id="ARBA00022824"/>
    </source>
</evidence>
<dbReference type="Proteomes" id="UP001314170">
    <property type="component" value="Unassembled WGS sequence"/>
</dbReference>
<evidence type="ECO:0000256" key="1">
    <source>
        <dbReference type="ARBA" id="ARBA00022741"/>
    </source>
</evidence>
<evidence type="ECO:0000313" key="9">
    <source>
        <dbReference type="Proteomes" id="UP001314170"/>
    </source>
</evidence>
<keyword evidence="9" id="KW-1185">Reference proteome</keyword>
<dbReference type="AlphaFoldDB" id="A0AAV1SAL8"/>
<dbReference type="GO" id="GO:0003924">
    <property type="term" value="F:GTPase activity"/>
    <property type="evidence" value="ECO:0007669"/>
    <property type="project" value="TreeGrafter"/>
</dbReference>
<dbReference type="Pfam" id="PF05879">
    <property type="entry name" value="RHD3_GTPase"/>
    <property type="match status" value="1"/>
</dbReference>
<name>A0AAV1SAL8_9ROSI</name>
<keyword evidence="3" id="KW-0256">Endoplasmic reticulum</keyword>
<evidence type="ECO:0000256" key="5">
    <source>
        <dbReference type="ARBA" id="ARBA00023136"/>
    </source>
</evidence>
<keyword evidence="4" id="KW-0342">GTP-binding</keyword>
<keyword evidence="1" id="KW-0547">Nucleotide-binding</keyword>
<evidence type="ECO:0000259" key="7">
    <source>
        <dbReference type="PROSITE" id="PS51715"/>
    </source>
</evidence>
<comment type="similarity">
    <text evidence="6">Belongs to the TRAFAC class dynamin-like GTPase superfamily. GB1/RHD3 GTPase family.</text>
</comment>
<dbReference type="PANTHER" id="PTHR45923:SF20">
    <property type="entry name" value="PROTEIN ROOT HAIR DEFECTIVE 3 HOMOLOG 2"/>
    <property type="match status" value="1"/>
</dbReference>
<evidence type="ECO:0000256" key="6">
    <source>
        <dbReference type="PROSITE-ProRule" id="PRU01052"/>
    </source>
</evidence>
<sequence length="168" mass="19157">MEHLLKPYKRTLLFVICDNTNTPLECLGSVNIEKIWTATAEPETPRSASLSEFFNVEITALSSYEFEKKKFKEEVAHLRQQFISPRVLCEQIAEEKLKQFTSDDDCLALKGTVKAGLVSWFGANLSSVLEPIFHVMTRRLEQLLNKEGNVAFARIYAQSGMLEFDQGY</sequence>
<evidence type="ECO:0000256" key="4">
    <source>
        <dbReference type="ARBA" id="ARBA00023134"/>
    </source>
</evidence>
<reference evidence="8 9" key="1">
    <citation type="submission" date="2024-01" db="EMBL/GenBank/DDBJ databases">
        <authorList>
            <person name="Waweru B."/>
        </authorList>
    </citation>
    <scope>NUCLEOTIDE SEQUENCE [LARGE SCALE GENOMIC DNA]</scope>
</reference>
<dbReference type="GO" id="GO:0016320">
    <property type="term" value="P:endoplasmic reticulum membrane fusion"/>
    <property type="evidence" value="ECO:0007669"/>
    <property type="project" value="TreeGrafter"/>
</dbReference>
<comment type="caution">
    <text evidence="8">The sequence shown here is derived from an EMBL/GenBank/DDBJ whole genome shotgun (WGS) entry which is preliminary data.</text>
</comment>
<dbReference type="InterPro" id="IPR008803">
    <property type="entry name" value="RHD3/Sey1"/>
</dbReference>
<evidence type="ECO:0000313" key="8">
    <source>
        <dbReference type="EMBL" id="CAK7348494.1"/>
    </source>
</evidence>
<dbReference type="EMBL" id="CAWUPB010001173">
    <property type="protein sequence ID" value="CAK7348494.1"/>
    <property type="molecule type" value="Genomic_DNA"/>
</dbReference>
<dbReference type="GO" id="GO:0005525">
    <property type="term" value="F:GTP binding"/>
    <property type="evidence" value="ECO:0007669"/>
    <property type="project" value="UniProtKB-KW"/>
</dbReference>
<protein>
    <recommendedName>
        <fullName evidence="7">GB1/RHD3-type G domain-containing protein</fullName>
    </recommendedName>
</protein>
<dbReference type="GO" id="GO:0005783">
    <property type="term" value="C:endoplasmic reticulum"/>
    <property type="evidence" value="ECO:0007669"/>
    <property type="project" value="TreeGrafter"/>
</dbReference>
<dbReference type="PROSITE" id="PS51715">
    <property type="entry name" value="G_GB1_RHD3"/>
    <property type="match status" value="1"/>
</dbReference>
<dbReference type="PANTHER" id="PTHR45923">
    <property type="entry name" value="PROTEIN SEY1"/>
    <property type="match status" value="1"/>
</dbReference>